<sequence>MLLKVHNLQMTFGGLRAIKDLNISINSGEIHSIIGPNGAGKTTLFNILTGIYKPTSGSVIFEEKSLVGVSPNDIIKLGIARTFQNIRLFENMTVIENVMVGMHSHNRNGLLNSLLRTKKFYTEENNNLNEAMKLLKSINIESKYDELAKNLSYGEQRKLEIVRALAAKPKILMLDEPAAGMNPNETVDLMHYIKGLTKDGLTIILIEHDMGLVMKISDKITVIDHGVKISEGLPSEVRQDKSVIEAYLGKEAS</sequence>
<keyword evidence="4" id="KW-0175">Coiled coil</keyword>
<dbReference type="AlphaFoldDB" id="A0A4V2T2Q7"/>
<dbReference type="GO" id="GO:1903805">
    <property type="term" value="P:L-valine import across plasma membrane"/>
    <property type="evidence" value="ECO:0007669"/>
    <property type="project" value="TreeGrafter"/>
</dbReference>
<evidence type="ECO:0000256" key="4">
    <source>
        <dbReference type="SAM" id="Coils"/>
    </source>
</evidence>
<dbReference type="GO" id="GO:1903806">
    <property type="term" value="P:L-isoleucine import across plasma membrane"/>
    <property type="evidence" value="ECO:0007669"/>
    <property type="project" value="TreeGrafter"/>
</dbReference>
<dbReference type="PANTHER" id="PTHR45772">
    <property type="entry name" value="CONSERVED COMPONENT OF ABC TRANSPORTER FOR NATURAL AMINO ACIDS-RELATED"/>
    <property type="match status" value="1"/>
</dbReference>
<dbReference type="InterPro" id="IPR017871">
    <property type="entry name" value="ABC_transporter-like_CS"/>
</dbReference>
<dbReference type="Gene3D" id="3.40.50.300">
    <property type="entry name" value="P-loop containing nucleotide triphosphate hydrolases"/>
    <property type="match status" value="1"/>
</dbReference>
<dbReference type="GO" id="GO:0005304">
    <property type="term" value="F:L-valine transmembrane transporter activity"/>
    <property type="evidence" value="ECO:0007669"/>
    <property type="project" value="TreeGrafter"/>
</dbReference>
<dbReference type="Pfam" id="PF12399">
    <property type="entry name" value="BCA_ABC_TP_C"/>
    <property type="match status" value="1"/>
</dbReference>
<reference evidence="6 7" key="1">
    <citation type="submission" date="2019-03" db="EMBL/GenBank/DDBJ databases">
        <title>Genomic Encyclopedia of Type Strains, Phase IV (KMG-IV): sequencing the most valuable type-strain genomes for metagenomic binning, comparative biology and taxonomic classification.</title>
        <authorList>
            <person name="Goeker M."/>
        </authorList>
    </citation>
    <scope>NUCLEOTIDE SEQUENCE [LARGE SCALE GENOMIC DNA]</scope>
    <source>
        <strain evidence="6 7">DSM 100013</strain>
    </source>
</reference>
<dbReference type="InterPro" id="IPR027417">
    <property type="entry name" value="P-loop_NTPase"/>
</dbReference>
<dbReference type="GO" id="GO:0016887">
    <property type="term" value="F:ATP hydrolysis activity"/>
    <property type="evidence" value="ECO:0007669"/>
    <property type="project" value="InterPro"/>
</dbReference>
<dbReference type="SUPFAM" id="SSF52540">
    <property type="entry name" value="P-loop containing nucleoside triphosphate hydrolases"/>
    <property type="match status" value="1"/>
</dbReference>
<dbReference type="GO" id="GO:0005524">
    <property type="term" value="F:ATP binding"/>
    <property type="evidence" value="ECO:0007669"/>
    <property type="project" value="UniProtKB-KW"/>
</dbReference>
<protein>
    <submittedName>
        <fullName evidence="6">Amino acid/amide ABC transporter ATP-binding protein 1 (HAAT family)</fullName>
    </submittedName>
</protein>
<dbReference type="PROSITE" id="PS50893">
    <property type="entry name" value="ABC_TRANSPORTER_2"/>
    <property type="match status" value="1"/>
</dbReference>
<dbReference type="InterPro" id="IPR003593">
    <property type="entry name" value="AAA+_ATPase"/>
</dbReference>
<dbReference type="PANTHER" id="PTHR45772:SF7">
    <property type="entry name" value="AMINO ACID ABC TRANSPORTER ATP-BINDING PROTEIN"/>
    <property type="match status" value="1"/>
</dbReference>
<name>A0A4V2T2Q7_9FIRM</name>
<keyword evidence="3 6" id="KW-0067">ATP-binding</keyword>
<feature type="domain" description="ABC transporter" evidence="5">
    <location>
        <begin position="3"/>
        <end position="250"/>
    </location>
</feature>
<dbReference type="SMART" id="SM00382">
    <property type="entry name" value="AAA"/>
    <property type="match status" value="1"/>
</dbReference>
<comment type="caution">
    <text evidence="6">The sequence shown here is derived from an EMBL/GenBank/DDBJ whole genome shotgun (WGS) entry which is preliminary data.</text>
</comment>
<dbReference type="RefSeq" id="WP_330571484.1">
    <property type="nucleotide sequence ID" value="NZ_CP058648.1"/>
</dbReference>
<dbReference type="Proteomes" id="UP000295504">
    <property type="component" value="Unassembled WGS sequence"/>
</dbReference>
<keyword evidence="7" id="KW-1185">Reference proteome</keyword>
<evidence type="ECO:0000313" key="7">
    <source>
        <dbReference type="Proteomes" id="UP000295504"/>
    </source>
</evidence>
<dbReference type="GO" id="GO:0005886">
    <property type="term" value="C:plasma membrane"/>
    <property type="evidence" value="ECO:0007669"/>
    <property type="project" value="TreeGrafter"/>
</dbReference>
<dbReference type="GO" id="GO:0015188">
    <property type="term" value="F:L-isoleucine transmembrane transporter activity"/>
    <property type="evidence" value="ECO:0007669"/>
    <property type="project" value="TreeGrafter"/>
</dbReference>
<dbReference type="GO" id="GO:0015192">
    <property type="term" value="F:L-phenylalanine transmembrane transporter activity"/>
    <property type="evidence" value="ECO:0007669"/>
    <property type="project" value="TreeGrafter"/>
</dbReference>
<evidence type="ECO:0000256" key="2">
    <source>
        <dbReference type="ARBA" id="ARBA00022741"/>
    </source>
</evidence>
<dbReference type="InterPro" id="IPR003439">
    <property type="entry name" value="ABC_transporter-like_ATP-bd"/>
</dbReference>
<evidence type="ECO:0000256" key="3">
    <source>
        <dbReference type="ARBA" id="ARBA00022840"/>
    </source>
</evidence>
<dbReference type="Pfam" id="PF00005">
    <property type="entry name" value="ABC_tran"/>
    <property type="match status" value="1"/>
</dbReference>
<evidence type="ECO:0000256" key="1">
    <source>
        <dbReference type="ARBA" id="ARBA00022448"/>
    </source>
</evidence>
<evidence type="ECO:0000259" key="5">
    <source>
        <dbReference type="PROSITE" id="PS50893"/>
    </source>
</evidence>
<feature type="coiled-coil region" evidence="4">
    <location>
        <begin position="111"/>
        <end position="141"/>
    </location>
</feature>
<proteinExistence type="predicted"/>
<evidence type="ECO:0000313" key="6">
    <source>
        <dbReference type="EMBL" id="TCP98393.1"/>
    </source>
</evidence>
<dbReference type="EMBL" id="SLYC01000042">
    <property type="protein sequence ID" value="TCP98393.1"/>
    <property type="molecule type" value="Genomic_DNA"/>
</dbReference>
<keyword evidence="2" id="KW-0547">Nucleotide-binding</keyword>
<dbReference type="GO" id="GO:0042941">
    <property type="term" value="P:D-alanine transmembrane transport"/>
    <property type="evidence" value="ECO:0007669"/>
    <property type="project" value="TreeGrafter"/>
</dbReference>
<dbReference type="InterPro" id="IPR032823">
    <property type="entry name" value="BCA_ABC_TP_C"/>
</dbReference>
<accession>A0A4V2T2Q7</accession>
<gene>
    <name evidence="6" type="ORF">EDD79_104229</name>
</gene>
<keyword evidence="1" id="KW-0813">Transport</keyword>
<dbReference type="FunFam" id="3.40.50.300:FF:000421">
    <property type="entry name" value="Branched-chain amino acid ABC transporter ATP-binding protein"/>
    <property type="match status" value="1"/>
</dbReference>
<dbReference type="PROSITE" id="PS00211">
    <property type="entry name" value="ABC_TRANSPORTER_1"/>
    <property type="match status" value="1"/>
</dbReference>
<organism evidence="6 7">
    <name type="scientific">Serpentinicella alkaliphila</name>
    <dbReference type="NCBI Taxonomy" id="1734049"/>
    <lineage>
        <taxon>Bacteria</taxon>
        <taxon>Bacillati</taxon>
        <taxon>Bacillota</taxon>
        <taxon>Clostridia</taxon>
        <taxon>Peptostreptococcales</taxon>
        <taxon>Natronincolaceae</taxon>
        <taxon>Serpentinicella</taxon>
    </lineage>
</organism>
<dbReference type="GO" id="GO:0015808">
    <property type="term" value="P:L-alanine transport"/>
    <property type="evidence" value="ECO:0007669"/>
    <property type="project" value="TreeGrafter"/>
</dbReference>
<dbReference type="InterPro" id="IPR051120">
    <property type="entry name" value="ABC_AA/LPS_Transport"/>
</dbReference>
<dbReference type="CDD" id="cd03219">
    <property type="entry name" value="ABC_Mj1267_LivG_branched"/>
    <property type="match status" value="1"/>
</dbReference>